<accession>A0A3M6U6S2</accession>
<feature type="compositionally biased region" description="Basic and acidic residues" evidence="1">
    <location>
        <begin position="83"/>
        <end position="92"/>
    </location>
</feature>
<evidence type="ECO:0000313" key="4">
    <source>
        <dbReference type="Proteomes" id="UP000275408"/>
    </source>
</evidence>
<feature type="region of interest" description="Disordered" evidence="1">
    <location>
        <begin position="81"/>
        <end position="103"/>
    </location>
</feature>
<feature type="compositionally biased region" description="Polar residues" evidence="1">
    <location>
        <begin position="123"/>
        <end position="146"/>
    </location>
</feature>
<feature type="region of interest" description="Disordered" evidence="1">
    <location>
        <begin position="123"/>
        <end position="160"/>
    </location>
</feature>
<dbReference type="EMBL" id="RCHS01002152">
    <property type="protein sequence ID" value="RMX49249.1"/>
    <property type="molecule type" value="Genomic_DNA"/>
</dbReference>
<feature type="transmembrane region" description="Helical" evidence="2">
    <location>
        <begin position="16"/>
        <end position="40"/>
    </location>
</feature>
<keyword evidence="2" id="KW-0812">Transmembrane</keyword>
<dbReference type="Proteomes" id="UP000275408">
    <property type="component" value="Unassembled WGS sequence"/>
</dbReference>
<protein>
    <submittedName>
        <fullName evidence="3">Uncharacterized protein</fullName>
    </submittedName>
</protein>
<dbReference type="AlphaFoldDB" id="A0A3M6U6S2"/>
<proteinExistence type="predicted"/>
<feature type="compositionally biased region" description="Polar residues" evidence="1">
    <location>
        <begin position="93"/>
        <end position="103"/>
    </location>
</feature>
<sequence>MKTHYSVGFKIQKKCLLWWLVILFTILLVVAIGMLVFLSLNAKYNFACVFGCAPEAKATRAQTLENIPPSVVITVAGTQSRLRTSEHERKNSENPTQKQVTNTGKITKVIEIDRDTIISSRTPIIHSNTPPSVSTKSVVRNTNTEGGKSRSHSRSRTAANVTPQVSIYPTKKPLDIVDYINITGKISFKGKAPKRLSRPSRLIVKFEEGSLADATPVVLAKSVVDLSKYRQRKPLFYTIICKRPPFSASFYTISAVFNKGWKPRRKNKWIRKGDFLTDTNFRVHIKKSKTLYQRNIQLVKYK</sequence>
<evidence type="ECO:0000256" key="1">
    <source>
        <dbReference type="SAM" id="MobiDB-lite"/>
    </source>
</evidence>
<gene>
    <name evidence="3" type="ORF">pdam_00013572</name>
</gene>
<reference evidence="3 4" key="1">
    <citation type="journal article" date="2018" name="Sci. Rep.">
        <title>Comparative analysis of the Pocillopora damicornis genome highlights role of immune system in coral evolution.</title>
        <authorList>
            <person name="Cunning R."/>
            <person name="Bay R.A."/>
            <person name="Gillette P."/>
            <person name="Baker A.C."/>
            <person name="Traylor-Knowles N."/>
        </authorList>
    </citation>
    <scope>NUCLEOTIDE SEQUENCE [LARGE SCALE GENOMIC DNA]</scope>
    <source>
        <strain evidence="3">RSMAS</strain>
        <tissue evidence="3">Whole animal</tissue>
    </source>
</reference>
<keyword evidence="4" id="KW-1185">Reference proteome</keyword>
<comment type="caution">
    <text evidence="3">The sequence shown here is derived from an EMBL/GenBank/DDBJ whole genome shotgun (WGS) entry which is preliminary data.</text>
</comment>
<dbReference type="OrthoDB" id="5972801at2759"/>
<organism evidence="3 4">
    <name type="scientific">Pocillopora damicornis</name>
    <name type="common">Cauliflower coral</name>
    <name type="synonym">Millepora damicornis</name>
    <dbReference type="NCBI Taxonomy" id="46731"/>
    <lineage>
        <taxon>Eukaryota</taxon>
        <taxon>Metazoa</taxon>
        <taxon>Cnidaria</taxon>
        <taxon>Anthozoa</taxon>
        <taxon>Hexacorallia</taxon>
        <taxon>Scleractinia</taxon>
        <taxon>Astrocoeniina</taxon>
        <taxon>Pocilloporidae</taxon>
        <taxon>Pocillopora</taxon>
    </lineage>
</organism>
<evidence type="ECO:0000313" key="3">
    <source>
        <dbReference type="EMBL" id="RMX49249.1"/>
    </source>
</evidence>
<keyword evidence="2" id="KW-1133">Transmembrane helix</keyword>
<evidence type="ECO:0000256" key="2">
    <source>
        <dbReference type="SAM" id="Phobius"/>
    </source>
</evidence>
<name>A0A3M6U6S2_POCDA</name>
<keyword evidence="2" id="KW-0472">Membrane</keyword>